<dbReference type="AlphaFoldDB" id="A0A4P7GMA9"/>
<sequence>MEDELTPAQAERVRRLLADARHTDPVPDEVAARLDRVLAGLGEESPREDVVLQLADRRRKGGRLLLAAAAVVVAGVGIAQVVDTGGSDEASTAGDAGADESLTAPDRASGGEEREEPAAGQAGPGAVAQSQRSVSGQEPQRIRPEQFVRDAQRARAGARSSYSAEVRGDAQLDALGCEPGAWGGGRYVAITYDGNGGWLVFRAPRGDTQVVDLFLCDEDDAERSATLRFR</sequence>
<feature type="compositionally biased region" description="Low complexity" evidence="1">
    <location>
        <begin position="118"/>
        <end position="130"/>
    </location>
</feature>
<dbReference type="EMBL" id="CP038267">
    <property type="protein sequence ID" value="QBR92907.1"/>
    <property type="molecule type" value="Genomic_DNA"/>
</dbReference>
<dbReference type="RefSeq" id="WP_135077789.1">
    <property type="nucleotide sequence ID" value="NZ_CP038267.1"/>
</dbReference>
<evidence type="ECO:0000256" key="1">
    <source>
        <dbReference type="SAM" id="MobiDB-lite"/>
    </source>
</evidence>
<feature type="region of interest" description="Disordered" evidence="1">
    <location>
        <begin position="85"/>
        <end position="160"/>
    </location>
</feature>
<feature type="compositionally biased region" description="Basic and acidic residues" evidence="1">
    <location>
        <begin position="140"/>
        <end position="153"/>
    </location>
</feature>
<dbReference type="KEGG" id="noy:EXE57_11970"/>
<proteinExistence type="predicted"/>
<evidence type="ECO:0000313" key="2">
    <source>
        <dbReference type="EMBL" id="QBR92907.1"/>
    </source>
</evidence>
<dbReference type="Proteomes" id="UP000294894">
    <property type="component" value="Chromosome"/>
</dbReference>
<organism evidence="2 3">
    <name type="scientific">Nocardioides euryhalodurans</name>
    <dbReference type="NCBI Taxonomy" id="2518370"/>
    <lineage>
        <taxon>Bacteria</taxon>
        <taxon>Bacillati</taxon>
        <taxon>Actinomycetota</taxon>
        <taxon>Actinomycetes</taxon>
        <taxon>Propionibacteriales</taxon>
        <taxon>Nocardioidaceae</taxon>
        <taxon>Nocardioides</taxon>
    </lineage>
</organism>
<protein>
    <submittedName>
        <fullName evidence="2">Uncharacterized protein</fullName>
    </submittedName>
</protein>
<dbReference type="OrthoDB" id="3790815at2"/>
<gene>
    <name evidence="2" type="ORF">EXE57_11970</name>
</gene>
<accession>A0A4P7GMA9</accession>
<evidence type="ECO:0000313" key="3">
    <source>
        <dbReference type="Proteomes" id="UP000294894"/>
    </source>
</evidence>
<reference evidence="2 3" key="1">
    <citation type="submission" date="2019-03" db="EMBL/GenBank/DDBJ databases">
        <title>Three New Species of Nocardioides, Nocardioides euryhalodurans sp. nov., Nocardioides seonyuensis sp. nov. and Nocardioides eburneoflavus sp. nov., Iolated from Soil.</title>
        <authorList>
            <person name="Roh S.G."/>
            <person name="Lee C."/>
            <person name="Kim M.-K."/>
            <person name="Kim S.B."/>
        </authorList>
    </citation>
    <scope>NUCLEOTIDE SEQUENCE [LARGE SCALE GENOMIC DNA]</scope>
    <source>
        <strain evidence="2 3">MMS17-SY117</strain>
    </source>
</reference>
<name>A0A4P7GMA9_9ACTN</name>
<keyword evidence="3" id="KW-1185">Reference proteome</keyword>